<protein>
    <submittedName>
        <fullName evidence="6">DinB superfamily protein</fullName>
    </submittedName>
</protein>
<dbReference type="GO" id="GO:0016787">
    <property type="term" value="F:hydrolase activity"/>
    <property type="evidence" value="ECO:0007669"/>
    <property type="project" value="UniProtKB-KW"/>
</dbReference>
<keyword evidence="2" id="KW-0479">Metal-binding</keyword>
<reference evidence="6 7" key="1">
    <citation type="submission" date="2016-10" db="EMBL/GenBank/DDBJ databases">
        <authorList>
            <person name="de Groot N.N."/>
        </authorList>
    </citation>
    <scope>NUCLEOTIDE SEQUENCE [LARGE SCALE GENOMIC DNA]</scope>
    <source>
        <strain evidence="6 7">DSM 23421</strain>
    </source>
</reference>
<dbReference type="EMBL" id="FNAO01000003">
    <property type="protein sequence ID" value="SDE03851.1"/>
    <property type="molecule type" value="Genomic_DNA"/>
</dbReference>
<keyword evidence="7" id="KW-1185">Reference proteome</keyword>
<dbReference type="NCBIfam" id="NF009807">
    <property type="entry name" value="PRK13291.1"/>
    <property type="match status" value="1"/>
</dbReference>
<keyword evidence="3" id="KW-0378">Hydrolase</keyword>
<accession>A0A1G6ZMV6</accession>
<dbReference type="OrthoDB" id="9796039at2"/>
<gene>
    <name evidence="6" type="ORF">SAMN05421636_10320</name>
</gene>
<sequence length="186" mass="21785">MENKDLDKLKYPIGTYEVPQEITDAHIEEWIQSLERLPNRLRKLVENLSEEQLETPYRPGGWTVRQTVHHIADSHLHSYIRFKWALTEDKPIIKAYDEKSWSDLFDAKSAPIALSLDHLSAVHAKLVYLLKGLSRYHLQRVFIHPDGNVASPLDENIGRYAWHGNHHYTHIENLIKRSFDKDTSQQ</sequence>
<name>A0A1G6ZMV6_9FLAO</name>
<evidence type="ECO:0000256" key="4">
    <source>
        <dbReference type="ARBA" id="ARBA00022833"/>
    </source>
</evidence>
<dbReference type="STRING" id="641691.SAMN05421636_10320"/>
<dbReference type="InterPro" id="IPR024775">
    <property type="entry name" value="DinB-like"/>
</dbReference>
<dbReference type="HAMAP" id="MF_01256">
    <property type="entry name" value="YfiT_hydrol"/>
    <property type="match status" value="1"/>
</dbReference>
<dbReference type="Pfam" id="PF12867">
    <property type="entry name" value="DinB_2"/>
    <property type="match status" value="1"/>
</dbReference>
<dbReference type="Gene3D" id="1.20.120.450">
    <property type="entry name" value="dinb family like domain"/>
    <property type="match status" value="1"/>
</dbReference>
<evidence type="ECO:0000313" key="6">
    <source>
        <dbReference type="EMBL" id="SDE03851.1"/>
    </source>
</evidence>
<evidence type="ECO:0000256" key="2">
    <source>
        <dbReference type="ARBA" id="ARBA00022723"/>
    </source>
</evidence>
<dbReference type="AlphaFoldDB" id="A0A1G6ZMV6"/>
<keyword evidence="4" id="KW-0862">Zinc</keyword>
<dbReference type="SUPFAM" id="SSF109854">
    <property type="entry name" value="DinB/YfiT-like putative metalloenzymes"/>
    <property type="match status" value="1"/>
</dbReference>
<keyword evidence="1" id="KW-0963">Cytoplasm</keyword>
<evidence type="ECO:0000256" key="1">
    <source>
        <dbReference type="ARBA" id="ARBA00022490"/>
    </source>
</evidence>
<evidence type="ECO:0000259" key="5">
    <source>
        <dbReference type="Pfam" id="PF12867"/>
    </source>
</evidence>
<organism evidence="6 7">
    <name type="scientific">Pricia antarctica</name>
    <dbReference type="NCBI Taxonomy" id="641691"/>
    <lineage>
        <taxon>Bacteria</taxon>
        <taxon>Pseudomonadati</taxon>
        <taxon>Bacteroidota</taxon>
        <taxon>Flavobacteriia</taxon>
        <taxon>Flavobacteriales</taxon>
        <taxon>Flavobacteriaceae</taxon>
        <taxon>Pricia</taxon>
    </lineage>
</organism>
<dbReference type="InterPro" id="IPR034660">
    <property type="entry name" value="DinB/YfiT-like"/>
</dbReference>
<evidence type="ECO:0000256" key="3">
    <source>
        <dbReference type="ARBA" id="ARBA00022801"/>
    </source>
</evidence>
<dbReference type="Proteomes" id="UP000199109">
    <property type="component" value="Unassembled WGS sequence"/>
</dbReference>
<proteinExistence type="inferred from homology"/>
<evidence type="ECO:0000313" key="7">
    <source>
        <dbReference type="Proteomes" id="UP000199109"/>
    </source>
</evidence>
<feature type="domain" description="DinB-like" evidence="5">
    <location>
        <begin position="34"/>
        <end position="171"/>
    </location>
</feature>
<dbReference type="RefSeq" id="WP_091866549.1">
    <property type="nucleotide sequence ID" value="NZ_FNAO01000003.1"/>
</dbReference>
<dbReference type="InterPro" id="IPR023774">
    <property type="entry name" value="Put_metal_dep_hydrolase_YfiT"/>
</dbReference>
<dbReference type="GO" id="GO:0046872">
    <property type="term" value="F:metal ion binding"/>
    <property type="evidence" value="ECO:0007669"/>
    <property type="project" value="UniProtKB-KW"/>
</dbReference>